<evidence type="ECO:0000256" key="1">
    <source>
        <dbReference type="ARBA" id="ARBA00009481"/>
    </source>
</evidence>
<dbReference type="RefSeq" id="WP_147191797.1">
    <property type="nucleotide sequence ID" value="NZ_CP042435.1"/>
</dbReference>
<dbReference type="GO" id="GO:0016757">
    <property type="term" value="F:glycosyltransferase activity"/>
    <property type="evidence" value="ECO:0007669"/>
    <property type="project" value="UniProtKB-KW"/>
</dbReference>
<dbReference type="Gene3D" id="3.40.50.2000">
    <property type="entry name" value="Glycogen Phosphorylase B"/>
    <property type="match status" value="2"/>
</dbReference>
<evidence type="ECO:0000259" key="4">
    <source>
        <dbReference type="Pfam" id="PF00534"/>
    </source>
</evidence>
<dbReference type="PANTHER" id="PTHR12526:SF640">
    <property type="entry name" value="COLANIC ACID BIOSYNTHESIS GLYCOSYLTRANSFERASE WCAL-RELATED"/>
    <property type="match status" value="1"/>
</dbReference>
<proteinExistence type="inferred from homology"/>
<evidence type="ECO:0000256" key="2">
    <source>
        <dbReference type="ARBA" id="ARBA00022676"/>
    </source>
</evidence>
<dbReference type="Proteomes" id="UP000321533">
    <property type="component" value="Chromosome"/>
</dbReference>
<reference evidence="5 6" key="1">
    <citation type="journal article" date="2016" name="Int. J. Syst. Evol. Microbiol.">
        <title>Panacibacter ginsenosidivorans gen. nov., sp. nov., with ginsenoside converting activity isolated from soil of a ginseng field.</title>
        <authorList>
            <person name="Siddiqi M.Z."/>
            <person name="Muhammad Shafi S."/>
            <person name="Choi K.D."/>
            <person name="Im W.T."/>
        </authorList>
    </citation>
    <scope>NUCLEOTIDE SEQUENCE [LARGE SCALE GENOMIC DNA]</scope>
    <source>
        <strain evidence="5 6">Gsoil1550</strain>
    </source>
</reference>
<dbReference type="CDD" id="cd03801">
    <property type="entry name" value="GT4_PimA-like"/>
    <property type="match status" value="1"/>
</dbReference>
<protein>
    <submittedName>
        <fullName evidence="5">Glycosyltransferase family 4 protein</fullName>
    </submittedName>
</protein>
<dbReference type="SUPFAM" id="SSF53756">
    <property type="entry name" value="UDP-Glycosyltransferase/glycogen phosphorylase"/>
    <property type="match status" value="1"/>
</dbReference>
<dbReference type="KEGG" id="pgin:FRZ67_17885"/>
<keyword evidence="2" id="KW-0328">Glycosyltransferase</keyword>
<dbReference type="PANTHER" id="PTHR12526">
    <property type="entry name" value="GLYCOSYLTRANSFERASE"/>
    <property type="match status" value="1"/>
</dbReference>
<accession>A0A5B8VDP0</accession>
<feature type="domain" description="Glycosyl transferase family 1" evidence="4">
    <location>
        <begin position="217"/>
        <end position="383"/>
    </location>
</feature>
<dbReference type="InterPro" id="IPR001296">
    <property type="entry name" value="Glyco_trans_1"/>
</dbReference>
<dbReference type="OrthoDB" id="9790710at2"/>
<gene>
    <name evidence="5" type="ORF">FRZ67_17885</name>
</gene>
<evidence type="ECO:0000313" key="6">
    <source>
        <dbReference type="Proteomes" id="UP000321533"/>
    </source>
</evidence>
<evidence type="ECO:0000256" key="3">
    <source>
        <dbReference type="ARBA" id="ARBA00022679"/>
    </source>
</evidence>
<keyword evidence="6" id="KW-1185">Reference proteome</keyword>
<dbReference type="Pfam" id="PF00534">
    <property type="entry name" value="Glycos_transf_1"/>
    <property type="match status" value="1"/>
</dbReference>
<evidence type="ECO:0000313" key="5">
    <source>
        <dbReference type="EMBL" id="QEC69091.1"/>
    </source>
</evidence>
<organism evidence="5 6">
    <name type="scientific">Panacibacter ginsenosidivorans</name>
    <dbReference type="NCBI Taxonomy" id="1813871"/>
    <lineage>
        <taxon>Bacteria</taxon>
        <taxon>Pseudomonadati</taxon>
        <taxon>Bacteroidota</taxon>
        <taxon>Chitinophagia</taxon>
        <taxon>Chitinophagales</taxon>
        <taxon>Chitinophagaceae</taxon>
        <taxon>Panacibacter</taxon>
    </lineage>
</organism>
<sequence length="422" mass="47821">MKILHVCSNYYPAHGGPQYTMKHLSENFVEYYHDEVAVATSNSLYGPEMPLFKTIEPANENINGVDVHRFAFNRWHYPLLTYAGRGYKKIFKQTLPHRLYKYRWELDCKGIDRMMEDADADVIMATTSNYMFCDYPFWRFRTKSPKPFVLYGALHLHINWPSDAPVIKRARVCDCYIANTDFEKNKMIEYGVEADKIVTTGTGITAADYVCNENEVKAFREKYGIQENEVLVGHIGRLSAGKGAGILLDAFAEVYKQHKHVKLLLAGTATDFTTALKQKIQAHDLPVILLEDFDSALKPLLFNAIDVFVLASKGESFGVVFLEAWACKKPVIGVAMGAVASLVRDGRDGLLFAADNIQELSSAIIALMQDEAKRKRFGNNGYAKIIQQFTWPVITKKYRDAYLLGIENFKKLQQNKTAFSNS</sequence>
<name>A0A5B8VDP0_9BACT</name>
<comment type="similarity">
    <text evidence="1">Belongs to the glycosyltransferase group 1 family. Glycosyltransferase 4 subfamily.</text>
</comment>
<dbReference type="AlphaFoldDB" id="A0A5B8VDP0"/>
<dbReference type="EMBL" id="CP042435">
    <property type="protein sequence ID" value="QEC69091.1"/>
    <property type="molecule type" value="Genomic_DNA"/>
</dbReference>
<keyword evidence="3 5" id="KW-0808">Transferase</keyword>